<dbReference type="CDD" id="cd06267">
    <property type="entry name" value="PBP1_LacI_sugar_binding-like"/>
    <property type="match status" value="1"/>
</dbReference>
<dbReference type="GO" id="GO:0000976">
    <property type="term" value="F:transcription cis-regulatory region binding"/>
    <property type="evidence" value="ECO:0007669"/>
    <property type="project" value="TreeGrafter"/>
</dbReference>
<evidence type="ECO:0000256" key="3">
    <source>
        <dbReference type="ARBA" id="ARBA00023163"/>
    </source>
</evidence>
<comment type="caution">
    <text evidence="5">The sequence shown here is derived from an EMBL/GenBank/DDBJ whole genome shotgun (WGS) entry which is preliminary data.</text>
</comment>
<evidence type="ECO:0000256" key="1">
    <source>
        <dbReference type="ARBA" id="ARBA00023015"/>
    </source>
</evidence>
<dbReference type="RefSeq" id="WP_098464725.1">
    <property type="nucleotide sequence ID" value="NZ_PDJJ01000001.1"/>
</dbReference>
<proteinExistence type="predicted"/>
<dbReference type="SUPFAM" id="SSF47413">
    <property type="entry name" value="lambda repressor-like DNA-binding domains"/>
    <property type="match status" value="1"/>
</dbReference>
<feature type="domain" description="HTH lacI-type" evidence="4">
    <location>
        <begin position="7"/>
        <end position="61"/>
    </location>
</feature>
<sequence length="346" mass="35459">MSANRAPTLEDVARVAGVSRATVSRVVNQERRVAPAIQEKVHAAITATGYVPNRAARSLVTRRSGAVAVVVAGSAPDDGPDRVAEMLADPFFGRVAGGAVRALRPRDVHPVLMLADDADARRQVLGFVGGGHVDGALLVSTDGNDPLAAALHATGRPLVVFARPPEDLPVSWVDVANADGGALAAGRLLDRGRRRLGVLGVAPELAVHAADQRTAGFTAAAEQGGAHVVTEASGEFTVASGAAAAARLLDRAPDLDGLFAANDLMALGALQVLHARGLRVPDDVAVVGFDDSPVASISAPALTTVRQPVEAMARAMAEMLLRAVDGDDTAPRSEVFAPALVVRASA</sequence>
<dbReference type="InterPro" id="IPR028082">
    <property type="entry name" value="Peripla_BP_I"/>
</dbReference>
<dbReference type="PROSITE" id="PS50932">
    <property type="entry name" value="HTH_LACI_2"/>
    <property type="match status" value="1"/>
</dbReference>
<gene>
    <name evidence="5" type="ORF">ATJ88_3265</name>
</gene>
<dbReference type="Proteomes" id="UP000224130">
    <property type="component" value="Unassembled WGS sequence"/>
</dbReference>
<dbReference type="Pfam" id="PF00356">
    <property type="entry name" value="LacI"/>
    <property type="match status" value="1"/>
</dbReference>
<organism evidence="5 6">
    <name type="scientific">Isoptericola jiangsuensis</name>
    <dbReference type="NCBI Taxonomy" id="548579"/>
    <lineage>
        <taxon>Bacteria</taxon>
        <taxon>Bacillati</taxon>
        <taxon>Actinomycetota</taxon>
        <taxon>Actinomycetes</taxon>
        <taxon>Micrococcales</taxon>
        <taxon>Promicromonosporaceae</taxon>
        <taxon>Isoptericola</taxon>
    </lineage>
</organism>
<evidence type="ECO:0000259" key="4">
    <source>
        <dbReference type="PROSITE" id="PS50932"/>
    </source>
</evidence>
<dbReference type="InterPro" id="IPR010982">
    <property type="entry name" value="Lambda_DNA-bd_dom_sf"/>
</dbReference>
<dbReference type="Pfam" id="PF13377">
    <property type="entry name" value="Peripla_BP_3"/>
    <property type="match status" value="1"/>
</dbReference>
<name>A0A2A9F067_9MICO</name>
<dbReference type="GO" id="GO:0003700">
    <property type="term" value="F:DNA-binding transcription factor activity"/>
    <property type="evidence" value="ECO:0007669"/>
    <property type="project" value="TreeGrafter"/>
</dbReference>
<dbReference type="PROSITE" id="PS00356">
    <property type="entry name" value="HTH_LACI_1"/>
    <property type="match status" value="1"/>
</dbReference>
<keyword evidence="3" id="KW-0804">Transcription</keyword>
<dbReference type="PANTHER" id="PTHR30146:SF109">
    <property type="entry name" value="HTH-TYPE TRANSCRIPTIONAL REGULATOR GALS"/>
    <property type="match status" value="1"/>
</dbReference>
<dbReference type="PANTHER" id="PTHR30146">
    <property type="entry name" value="LACI-RELATED TRANSCRIPTIONAL REPRESSOR"/>
    <property type="match status" value="1"/>
</dbReference>
<dbReference type="InterPro" id="IPR000843">
    <property type="entry name" value="HTH_LacI"/>
</dbReference>
<dbReference type="OrthoDB" id="4268837at2"/>
<evidence type="ECO:0000256" key="2">
    <source>
        <dbReference type="ARBA" id="ARBA00023125"/>
    </source>
</evidence>
<dbReference type="SMART" id="SM00354">
    <property type="entry name" value="HTH_LACI"/>
    <property type="match status" value="1"/>
</dbReference>
<keyword evidence="1" id="KW-0805">Transcription regulation</keyword>
<keyword evidence="2" id="KW-0238">DNA-binding</keyword>
<evidence type="ECO:0000313" key="6">
    <source>
        <dbReference type="Proteomes" id="UP000224130"/>
    </source>
</evidence>
<protein>
    <submittedName>
        <fullName evidence="5">LacI family transcriptional regulator</fullName>
    </submittedName>
</protein>
<keyword evidence="6" id="KW-1185">Reference proteome</keyword>
<dbReference type="EMBL" id="PDJJ01000001">
    <property type="protein sequence ID" value="PFG44538.1"/>
    <property type="molecule type" value="Genomic_DNA"/>
</dbReference>
<dbReference type="Gene3D" id="1.10.260.40">
    <property type="entry name" value="lambda repressor-like DNA-binding domains"/>
    <property type="match status" value="1"/>
</dbReference>
<accession>A0A2A9F067</accession>
<reference evidence="5 6" key="1">
    <citation type="submission" date="2017-10" db="EMBL/GenBank/DDBJ databases">
        <title>Sequencing the genomes of 1000 actinobacteria strains.</title>
        <authorList>
            <person name="Klenk H.-P."/>
        </authorList>
    </citation>
    <scope>NUCLEOTIDE SEQUENCE [LARGE SCALE GENOMIC DNA]</scope>
    <source>
        <strain evidence="5 6">DSM 21863</strain>
    </source>
</reference>
<dbReference type="InterPro" id="IPR046335">
    <property type="entry name" value="LacI/GalR-like_sensor"/>
</dbReference>
<evidence type="ECO:0000313" key="5">
    <source>
        <dbReference type="EMBL" id="PFG44538.1"/>
    </source>
</evidence>
<dbReference type="SUPFAM" id="SSF53822">
    <property type="entry name" value="Periplasmic binding protein-like I"/>
    <property type="match status" value="1"/>
</dbReference>
<dbReference type="AlphaFoldDB" id="A0A2A9F067"/>
<dbReference type="Gene3D" id="3.40.50.2300">
    <property type="match status" value="2"/>
</dbReference>
<dbReference type="PRINTS" id="PR00036">
    <property type="entry name" value="HTHLACI"/>
</dbReference>
<dbReference type="CDD" id="cd01392">
    <property type="entry name" value="HTH_LacI"/>
    <property type="match status" value="1"/>
</dbReference>